<evidence type="ECO:0000313" key="2">
    <source>
        <dbReference type="EMBL" id="GAA0914582.1"/>
    </source>
</evidence>
<accession>A0ABN1NQ37</accession>
<dbReference type="Proteomes" id="UP001501578">
    <property type="component" value="Unassembled WGS sequence"/>
</dbReference>
<comment type="caution">
    <text evidence="2">The sequence shown here is derived from an EMBL/GenBank/DDBJ whole genome shotgun (WGS) entry which is preliminary data.</text>
</comment>
<dbReference type="EMBL" id="BAAAHQ010000002">
    <property type="protein sequence ID" value="GAA0914582.1"/>
    <property type="molecule type" value="Genomic_DNA"/>
</dbReference>
<evidence type="ECO:0000256" key="1">
    <source>
        <dbReference type="SAM" id="Phobius"/>
    </source>
</evidence>
<name>A0ABN1NQ37_9ACTN</name>
<protein>
    <recommendedName>
        <fullName evidence="4">Integral membrane protein</fullName>
    </recommendedName>
</protein>
<keyword evidence="1" id="KW-0472">Membrane</keyword>
<proteinExistence type="predicted"/>
<feature type="transmembrane region" description="Helical" evidence="1">
    <location>
        <begin position="99"/>
        <end position="119"/>
    </location>
</feature>
<keyword evidence="1" id="KW-1133">Transmembrane helix</keyword>
<reference evidence="2 3" key="1">
    <citation type="journal article" date="2019" name="Int. J. Syst. Evol. Microbiol.">
        <title>The Global Catalogue of Microorganisms (GCM) 10K type strain sequencing project: providing services to taxonomists for standard genome sequencing and annotation.</title>
        <authorList>
            <consortium name="The Broad Institute Genomics Platform"/>
            <consortium name="The Broad Institute Genome Sequencing Center for Infectious Disease"/>
            <person name="Wu L."/>
            <person name="Ma J."/>
        </authorList>
    </citation>
    <scope>NUCLEOTIDE SEQUENCE [LARGE SCALE GENOMIC DNA]</scope>
    <source>
        <strain evidence="2 3">JCM 11136</strain>
    </source>
</reference>
<sequence>MMKGMWGRLGRAGAVYAALGVLWWASVELVYKGVGCEAWPCLYPLVGGQLAITGSVLVVAGYALRATRVAPARNTALLAAGLFVSFRLGYLFVSDWPGWVPHSVVTAAQFGAAGVVAAFTTDRQVRARYRAVALGATAAVVPLVFAWTVLTGTR</sequence>
<gene>
    <name evidence="2" type="ORF">GCM10009560_08140</name>
</gene>
<keyword evidence="3" id="KW-1185">Reference proteome</keyword>
<evidence type="ECO:0008006" key="4">
    <source>
        <dbReference type="Google" id="ProtNLM"/>
    </source>
</evidence>
<dbReference type="RefSeq" id="WP_343948314.1">
    <property type="nucleotide sequence ID" value="NZ_BAAAHQ010000002.1"/>
</dbReference>
<keyword evidence="1" id="KW-0812">Transmembrane</keyword>
<feature type="transmembrane region" description="Helical" evidence="1">
    <location>
        <begin position="76"/>
        <end position="93"/>
    </location>
</feature>
<organism evidence="2 3">
    <name type="scientific">Nonomuraea longicatena</name>
    <dbReference type="NCBI Taxonomy" id="83682"/>
    <lineage>
        <taxon>Bacteria</taxon>
        <taxon>Bacillati</taxon>
        <taxon>Actinomycetota</taxon>
        <taxon>Actinomycetes</taxon>
        <taxon>Streptosporangiales</taxon>
        <taxon>Streptosporangiaceae</taxon>
        <taxon>Nonomuraea</taxon>
    </lineage>
</organism>
<evidence type="ECO:0000313" key="3">
    <source>
        <dbReference type="Proteomes" id="UP001501578"/>
    </source>
</evidence>
<feature type="transmembrane region" description="Helical" evidence="1">
    <location>
        <begin position="131"/>
        <end position="150"/>
    </location>
</feature>
<feature type="transmembrane region" description="Helical" evidence="1">
    <location>
        <begin position="42"/>
        <end position="64"/>
    </location>
</feature>